<evidence type="ECO:0000256" key="5">
    <source>
        <dbReference type="ARBA" id="ARBA00022989"/>
    </source>
</evidence>
<dbReference type="AlphaFoldDB" id="A0A484LYR8"/>
<reference evidence="9 10" key="1">
    <citation type="submission" date="2018-04" db="EMBL/GenBank/DDBJ databases">
        <authorList>
            <person name="Vogel A."/>
        </authorList>
    </citation>
    <scope>NUCLEOTIDE SEQUENCE [LARGE SCALE GENOMIC DNA]</scope>
</reference>
<protein>
    <recommendedName>
        <fullName evidence="7">CASP-like protein</fullName>
    </recommendedName>
</protein>
<comment type="subunit">
    <text evidence="7">Homodimer and heterodimers.</text>
</comment>
<evidence type="ECO:0000313" key="9">
    <source>
        <dbReference type="EMBL" id="VFQ81545.1"/>
    </source>
</evidence>
<proteinExistence type="inferred from homology"/>
<dbReference type="OrthoDB" id="1906221at2759"/>
<evidence type="ECO:0000313" key="10">
    <source>
        <dbReference type="Proteomes" id="UP000595140"/>
    </source>
</evidence>
<evidence type="ECO:0000256" key="3">
    <source>
        <dbReference type="ARBA" id="ARBA00022475"/>
    </source>
</evidence>
<keyword evidence="4 7" id="KW-0812">Transmembrane</keyword>
<evidence type="ECO:0000256" key="1">
    <source>
        <dbReference type="ARBA" id="ARBA00004651"/>
    </source>
</evidence>
<keyword evidence="3 7" id="KW-1003">Cell membrane</keyword>
<gene>
    <name evidence="9" type="ORF">CCAM_LOCUS23321</name>
</gene>
<evidence type="ECO:0000256" key="6">
    <source>
        <dbReference type="ARBA" id="ARBA00023136"/>
    </source>
</evidence>
<accession>A0A484LYR8</accession>
<feature type="transmembrane region" description="Helical" evidence="7">
    <location>
        <begin position="12"/>
        <end position="36"/>
    </location>
</feature>
<comment type="similarity">
    <text evidence="2 7">Belongs to the Casparian strip membrane proteins (CASP) family.</text>
</comment>
<comment type="subcellular location">
    <subcellularLocation>
        <location evidence="1 7">Cell membrane</location>
        <topology evidence="1 7">Multi-pass membrane protein</topology>
    </subcellularLocation>
</comment>
<dbReference type="Pfam" id="PF04535">
    <property type="entry name" value="CASP_dom"/>
    <property type="match status" value="1"/>
</dbReference>
<dbReference type="EMBL" id="OOIL02002240">
    <property type="protein sequence ID" value="VFQ81545.1"/>
    <property type="molecule type" value="Genomic_DNA"/>
</dbReference>
<evidence type="ECO:0000256" key="7">
    <source>
        <dbReference type="RuleBase" id="RU361233"/>
    </source>
</evidence>
<sequence length="143" mass="15169">MAKTAASVAVRSLASVAYFAAAVSMLFAYQRFFAIANSLASAYNFSTLCIPSGSNLWRMVVLVDMASTIVLVSSLSVSAESYHLLNNGSPKVEWSAVCGVARHFCGVVFAALALGACGLLLNLGLLFYSLLIIFNPHSFGDFI</sequence>
<feature type="domain" description="Casparian strip membrane protein" evidence="8">
    <location>
        <begin position="4"/>
        <end position="119"/>
    </location>
</feature>
<keyword evidence="10" id="KW-1185">Reference proteome</keyword>
<evidence type="ECO:0000259" key="8">
    <source>
        <dbReference type="Pfam" id="PF04535"/>
    </source>
</evidence>
<feature type="transmembrane region" description="Helical" evidence="7">
    <location>
        <begin position="56"/>
        <end position="79"/>
    </location>
</feature>
<organism evidence="9 10">
    <name type="scientific">Cuscuta campestris</name>
    <dbReference type="NCBI Taxonomy" id="132261"/>
    <lineage>
        <taxon>Eukaryota</taxon>
        <taxon>Viridiplantae</taxon>
        <taxon>Streptophyta</taxon>
        <taxon>Embryophyta</taxon>
        <taxon>Tracheophyta</taxon>
        <taxon>Spermatophyta</taxon>
        <taxon>Magnoliopsida</taxon>
        <taxon>eudicotyledons</taxon>
        <taxon>Gunneridae</taxon>
        <taxon>Pentapetalae</taxon>
        <taxon>asterids</taxon>
        <taxon>lamiids</taxon>
        <taxon>Solanales</taxon>
        <taxon>Convolvulaceae</taxon>
        <taxon>Cuscuteae</taxon>
        <taxon>Cuscuta</taxon>
        <taxon>Cuscuta subgen. Grammica</taxon>
        <taxon>Cuscuta sect. Cleistogrammica</taxon>
    </lineage>
</organism>
<keyword evidence="6 7" id="KW-0472">Membrane</keyword>
<evidence type="ECO:0000256" key="2">
    <source>
        <dbReference type="ARBA" id="ARBA00007651"/>
    </source>
</evidence>
<comment type="caution">
    <text evidence="7">Lacks conserved residue(s) required for the propagation of feature annotation.</text>
</comment>
<keyword evidence="5 7" id="KW-1133">Transmembrane helix</keyword>
<dbReference type="Proteomes" id="UP000595140">
    <property type="component" value="Unassembled WGS sequence"/>
</dbReference>
<name>A0A484LYR8_9ASTE</name>
<dbReference type="InterPro" id="IPR006702">
    <property type="entry name" value="CASP_dom"/>
</dbReference>
<dbReference type="GO" id="GO:0005886">
    <property type="term" value="C:plasma membrane"/>
    <property type="evidence" value="ECO:0007669"/>
    <property type="project" value="UniProtKB-SubCell"/>
</dbReference>
<feature type="transmembrane region" description="Helical" evidence="7">
    <location>
        <begin position="100"/>
        <end position="133"/>
    </location>
</feature>
<evidence type="ECO:0000256" key="4">
    <source>
        <dbReference type="ARBA" id="ARBA00022692"/>
    </source>
</evidence>